<dbReference type="EC" id="2.7.7.23" evidence="3"/>
<evidence type="ECO:0000256" key="4">
    <source>
        <dbReference type="ARBA" id="ARBA00022679"/>
    </source>
</evidence>
<dbReference type="InterPro" id="IPR029044">
    <property type="entry name" value="Nucleotide-diphossugar_trans"/>
</dbReference>
<evidence type="ECO:0000256" key="1">
    <source>
        <dbReference type="ARBA" id="ARBA00005208"/>
    </source>
</evidence>
<evidence type="ECO:0000313" key="7">
    <source>
        <dbReference type="Proteomes" id="UP000095281"/>
    </source>
</evidence>
<dbReference type="SUPFAM" id="SSF53448">
    <property type="entry name" value="Nucleotide-diphospho-sugar transferases"/>
    <property type="match status" value="2"/>
</dbReference>
<sequence length="575" mass="64796">MLGRLILPRLRIPLGSSIPKGNIGALDIGTGHDKPLLSSPNQLATSPDGDGGVYQAILPIIPKLEQNGIEYFHVYCADNILCRVPDLHMIGCAIDKKADCISKVIEKNNPYEKIGLVCIEDEKIKLYDHSKISKGLIGKRYPKFPEKLLLHAGYIGNQFFTLDFLKKACFEFDSLPSHQVRKRMPFWDPVYGKNIQPTIGVNGIKRKLFIFDSFVHANSSPIAHSELQVLSRPPNIHPISPERYFDRKQFSAVELNKFYEIGIEAVSQGKLAVITLAGGQSSRFGVYLPKGIIDVGTGLETENDSLLFLQASQISYIQQKAKGKITWLIMTSKSTDEKIREHLEIILKKTNLDWEQSIADQIPFRNFISLLASCNLQINFADISFHKYGDGGVYQAILPILPKLEESGIEYFHVYCVDNILCRVPDLHMIGCAIDKKADCISKVVEKKNPYEKFGLVYTEDGKIRVADHSKIPNELVGKRDPKFPEKLLLHAGYIGNQFFTLDFLKKACFEFDLALSSRATTNFMVWQVPREEEFSPLKNPNSAGVDCLSTCIRDFNSVNGDVIREMVKEFCKKE</sequence>
<reference evidence="8" key="1">
    <citation type="submission" date="2016-11" db="UniProtKB">
        <authorList>
            <consortium name="WormBaseParasite"/>
        </authorList>
    </citation>
    <scope>IDENTIFICATION</scope>
</reference>
<dbReference type="PANTHER" id="PTHR11952:SF2">
    <property type="entry name" value="LD24639P"/>
    <property type="match status" value="1"/>
</dbReference>
<keyword evidence="4" id="KW-0808">Transferase</keyword>
<dbReference type="AlphaFoldDB" id="A0A1I8BVA3"/>
<dbReference type="PANTHER" id="PTHR11952">
    <property type="entry name" value="UDP- GLUCOSE PYROPHOSPHORYLASE"/>
    <property type="match status" value="1"/>
</dbReference>
<proteinExistence type="inferred from homology"/>
<protein>
    <recommendedName>
        <fullName evidence="3">UDP-N-acetylglucosamine diphosphorylase</fullName>
        <ecNumber evidence="3">2.7.7.23</ecNumber>
    </recommendedName>
</protein>
<keyword evidence="5" id="KW-0548">Nucleotidyltransferase</keyword>
<dbReference type="Pfam" id="PF01704">
    <property type="entry name" value="UDPGP"/>
    <property type="match status" value="2"/>
</dbReference>
<comment type="catalytic activity">
    <reaction evidence="6">
        <text>N-acetyl-alpha-D-glucosamine 1-phosphate + UTP + H(+) = UDP-N-acetyl-alpha-D-glucosamine + diphosphate</text>
        <dbReference type="Rhea" id="RHEA:13509"/>
        <dbReference type="ChEBI" id="CHEBI:15378"/>
        <dbReference type="ChEBI" id="CHEBI:33019"/>
        <dbReference type="ChEBI" id="CHEBI:46398"/>
        <dbReference type="ChEBI" id="CHEBI:57705"/>
        <dbReference type="ChEBI" id="CHEBI:57776"/>
        <dbReference type="EC" id="2.7.7.23"/>
    </reaction>
</comment>
<accession>A0A1I8BVA3</accession>
<evidence type="ECO:0000256" key="2">
    <source>
        <dbReference type="ARBA" id="ARBA00010401"/>
    </source>
</evidence>
<keyword evidence="7" id="KW-1185">Reference proteome</keyword>
<organism evidence="7 8">
    <name type="scientific">Meloidogyne hapla</name>
    <name type="common">Root-knot nematode worm</name>
    <dbReference type="NCBI Taxonomy" id="6305"/>
    <lineage>
        <taxon>Eukaryota</taxon>
        <taxon>Metazoa</taxon>
        <taxon>Ecdysozoa</taxon>
        <taxon>Nematoda</taxon>
        <taxon>Chromadorea</taxon>
        <taxon>Rhabditida</taxon>
        <taxon>Tylenchina</taxon>
        <taxon>Tylenchomorpha</taxon>
        <taxon>Tylenchoidea</taxon>
        <taxon>Meloidogynidae</taxon>
        <taxon>Meloidogyninae</taxon>
        <taxon>Meloidogyne</taxon>
    </lineage>
</organism>
<name>A0A1I8BVA3_MELHA</name>
<comment type="pathway">
    <text evidence="1">Nucleotide-sugar biosynthesis; UDP-N-acetyl-alpha-D-glucosamine biosynthesis; UDP-N-acetyl-alpha-D-glucosamine from N-acetyl-alpha-D-glucosamine 1-phosphate: step 1/1.</text>
</comment>
<dbReference type="WBParaSite" id="MhA1_Contig695.frz3.gene1">
    <property type="protein sequence ID" value="MhA1_Contig695.frz3.gene1"/>
    <property type="gene ID" value="MhA1_Contig695.frz3.gene1"/>
</dbReference>
<evidence type="ECO:0000256" key="3">
    <source>
        <dbReference type="ARBA" id="ARBA00012457"/>
    </source>
</evidence>
<evidence type="ECO:0000256" key="5">
    <source>
        <dbReference type="ARBA" id="ARBA00022695"/>
    </source>
</evidence>
<evidence type="ECO:0000313" key="8">
    <source>
        <dbReference type="WBParaSite" id="MhA1_Contig695.frz3.gene1"/>
    </source>
</evidence>
<comment type="similarity">
    <text evidence="2">Belongs to the UDPGP type 1 family.</text>
</comment>
<dbReference type="InterPro" id="IPR002618">
    <property type="entry name" value="UDPGP_fam"/>
</dbReference>
<dbReference type="InterPro" id="IPR039741">
    <property type="entry name" value="UDP-sugar_pyrophosphorylase"/>
</dbReference>
<dbReference type="Gene3D" id="3.90.550.10">
    <property type="entry name" value="Spore Coat Polysaccharide Biosynthesis Protein SpsA, Chain A"/>
    <property type="match status" value="2"/>
</dbReference>
<dbReference type="Proteomes" id="UP000095281">
    <property type="component" value="Unplaced"/>
</dbReference>
<dbReference type="GO" id="GO:0003977">
    <property type="term" value="F:UDP-N-acetylglucosamine diphosphorylase activity"/>
    <property type="evidence" value="ECO:0007669"/>
    <property type="project" value="UniProtKB-EC"/>
</dbReference>
<evidence type="ECO:0000256" key="6">
    <source>
        <dbReference type="ARBA" id="ARBA00048493"/>
    </source>
</evidence>